<accession>A0A1D3MTC2</accession>
<dbReference type="RefSeq" id="WP_002112131.1">
    <property type="nucleotide sequence ID" value="NZ_FMJF01000034.1"/>
</dbReference>
<feature type="transmembrane region" description="Helical" evidence="1">
    <location>
        <begin position="6"/>
        <end position="24"/>
    </location>
</feature>
<keyword evidence="1" id="KW-0812">Transmembrane</keyword>
<name>A0A1D3MTC2_BACMY</name>
<reference evidence="2 3" key="1">
    <citation type="submission" date="2016-05" db="EMBL/GenBank/DDBJ databases">
        <title>Bacillus thuringiensis and Bacillus weihenstephanensis as novel biocontrol agents of wilt causing Verticillium species.</title>
        <authorList>
            <person name="Hollensteiner J."/>
            <person name="Wemheuer F."/>
            <person name="Harting R."/>
            <person name="Kolarzyk A."/>
            <person name="Diaz-Valerio S."/>
            <person name="Poehlein A."/>
            <person name="Brzuszkiewicz E."/>
            <person name="Nesemann K."/>
            <person name="Braus-Stromeyer S."/>
            <person name="Braus G."/>
            <person name="Daniel R."/>
            <person name="Liesegang H."/>
        </authorList>
    </citation>
    <scope>NUCLEOTIDE SEQUENCE [LARGE SCALE GENOMIC DNA]</scope>
    <source>
        <strain evidence="2 3">GOE11</strain>
    </source>
</reference>
<dbReference type="Proteomes" id="UP000175835">
    <property type="component" value="Unassembled WGS sequence"/>
</dbReference>
<evidence type="ECO:0000256" key="1">
    <source>
        <dbReference type="SAM" id="Phobius"/>
    </source>
</evidence>
<dbReference type="PATRIC" id="fig|86662.23.peg.4653"/>
<gene>
    <name evidence="2" type="ORF">BWGOE11_46520</name>
</gene>
<organism evidence="2 3">
    <name type="scientific">Bacillus mycoides</name>
    <dbReference type="NCBI Taxonomy" id="1405"/>
    <lineage>
        <taxon>Bacteria</taxon>
        <taxon>Bacillati</taxon>
        <taxon>Bacillota</taxon>
        <taxon>Bacilli</taxon>
        <taxon>Bacillales</taxon>
        <taxon>Bacillaceae</taxon>
        <taxon>Bacillus</taxon>
        <taxon>Bacillus cereus group</taxon>
    </lineage>
</organism>
<evidence type="ECO:0000313" key="3">
    <source>
        <dbReference type="Proteomes" id="UP000175835"/>
    </source>
</evidence>
<dbReference type="AlphaFoldDB" id="A0A1D3MTC2"/>
<protein>
    <submittedName>
        <fullName evidence="2">Uncharacterized protein</fullName>
    </submittedName>
</protein>
<keyword evidence="1" id="KW-0472">Membrane</keyword>
<feature type="transmembrane region" description="Helical" evidence="1">
    <location>
        <begin position="31"/>
        <end position="52"/>
    </location>
</feature>
<sequence length="53" mass="5854">MLNGLLVNLVSGLIVMFISGILYYRKPERKWPLILLVIGIVSVVTAGIRMLVA</sequence>
<evidence type="ECO:0000313" key="2">
    <source>
        <dbReference type="EMBL" id="OFD88873.1"/>
    </source>
</evidence>
<dbReference type="EMBL" id="LXLX01000049">
    <property type="protein sequence ID" value="OFD88873.1"/>
    <property type="molecule type" value="Genomic_DNA"/>
</dbReference>
<comment type="caution">
    <text evidence="2">The sequence shown here is derived from an EMBL/GenBank/DDBJ whole genome shotgun (WGS) entry which is preliminary data.</text>
</comment>
<keyword evidence="1" id="KW-1133">Transmembrane helix</keyword>
<proteinExistence type="predicted"/>